<evidence type="ECO:0000256" key="1">
    <source>
        <dbReference type="SAM" id="MobiDB-lite"/>
    </source>
</evidence>
<dbReference type="Proteomes" id="UP000183263">
    <property type="component" value="Unassembled WGS sequence"/>
</dbReference>
<name>A0A1G8FNE4_9NOCA</name>
<dbReference type="AlphaFoldDB" id="A0A1G8FNE4"/>
<sequence length="47" mass="4995">MIDEVTRSGDDEPVVSVQDGEEVSAFDLCRELRSSNGNTATVPAPNS</sequence>
<protein>
    <submittedName>
        <fullName evidence="2">Uncharacterized protein</fullName>
    </submittedName>
</protein>
<proteinExistence type="predicted"/>
<feature type="compositionally biased region" description="Basic and acidic residues" evidence="1">
    <location>
        <begin position="1"/>
        <end position="10"/>
    </location>
</feature>
<reference evidence="2 3" key="1">
    <citation type="submission" date="2016-10" db="EMBL/GenBank/DDBJ databases">
        <authorList>
            <person name="de Groot N.N."/>
        </authorList>
    </citation>
    <scope>NUCLEOTIDE SEQUENCE [LARGE SCALE GENOMIC DNA]</scope>
    <source>
        <strain evidence="2 3">DSM 44892</strain>
    </source>
</reference>
<organism evidence="2 3">
    <name type="scientific">Rhodococcus triatomae</name>
    <dbReference type="NCBI Taxonomy" id="300028"/>
    <lineage>
        <taxon>Bacteria</taxon>
        <taxon>Bacillati</taxon>
        <taxon>Actinomycetota</taxon>
        <taxon>Actinomycetes</taxon>
        <taxon>Mycobacteriales</taxon>
        <taxon>Nocardiaceae</taxon>
        <taxon>Rhodococcus</taxon>
    </lineage>
</organism>
<gene>
    <name evidence="2" type="ORF">SAMN05444695_103336</name>
</gene>
<evidence type="ECO:0000313" key="3">
    <source>
        <dbReference type="Proteomes" id="UP000183263"/>
    </source>
</evidence>
<keyword evidence="3" id="KW-1185">Reference proteome</keyword>
<feature type="region of interest" description="Disordered" evidence="1">
    <location>
        <begin position="1"/>
        <end position="22"/>
    </location>
</feature>
<evidence type="ECO:0000313" key="2">
    <source>
        <dbReference type="EMBL" id="SDH83526.1"/>
    </source>
</evidence>
<dbReference type="EMBL" id="FNDN01000003">
    <property type="protein sequence ID" value="SDH83526.1"/>
    <property type="molecule type" value="Genomic_DNA"/>
</dbReference>
<accession>A0A1G8FNE4</accession>